<dbReference type="InterPro" id="IPR000305">
    <property type="entry name" value="GIY-YIG_endonuc"/>
</dbReference>
<proteinExistence type="predicted"/>
<evidence type="ECO:0000313" key="4">
    <source>
        <dbReference type="Proteomes" id="UP001165083"/>
    </source>
</evidence>
<keyword evidence="1" id="KW-0175">Coiled coil</keyword>
<evidence type="ECO:0000256" key="1">
    <source>
        <dbReference type="SAM" id="Coils"/>
    </source>
</evidence>
<feature type="coiled-coil region" evidence="1">
    <location>
        <begin position="143"/>
        <end position="170"/>
    </location>
</feature>
<dbReference type="AlphaFoldDB" id="A0A9W6XBL5"/>
<keyword evidence="4" id="KW-1185">Reference proteome</keyword>
<dbReference type="Pfam" id="PF01541">
    <property type="entry name" value="GIY-YIG"/>
    <property type="match status" value="1"/>
</dbReference>
<name>A0A9W6XBL5_9STRA</name>
<dbReference type="Proteomes" id="UP001165083">
    <property type="component" value="Unassembled WGS sequence"/>
</dbReference>
<dbReference type="Gene3D" id="3.40.1440.10">
    <property type="entry name" value="GIY-YIG endonuclease"/>
    <property type="match status" value="1"/>
</dbReference>
<dbReference type="SMART" id="SM00465">
    <property type="entry name" value="GIYc"/>
    <property type="match status" value="1"/>
</dbReference>
<organism evidence="3 4">
    <name type="scientific">Phytophthora lilii</name>
    <dbReference type="NCBI Taxonomy" id="2077276"/>
    <lineage>
        <taxon>Eukaryota</taxon>
        <taxon>Sar</taxon>
        <taxon>Stramenopiles</taxon>
        <taxon>Oomycota</taxon>
        <taxon>Peronosporomycetes</taxon>
        <taxon>Peronosporales</taxon>
        <taxon>Peronosporaceae</taxon>
        <taxon>Phytophthora</taxon>
    </lineage>
</organism>
<dbReference type="EMBL" id="BSXW01001264">
    <property type="protein sequence ID" value="GMF35250.1"/>
    <property type="molecule type" value="Genomic_DNA"/>
</dbReference>
<sequence length="204" mass="23861">MKWYIYKITNADESIVYVGSTTKTLKDRWRCHLGHYKMCLDGRHRACSIYYSFKEYGIENFSISLISEHKISNRQKLNEFEQLVINDTDCVNRIPAYKTVSEMIQQKTNVSSEITVCKCGETYTRGHKARHEQTEHHLYGVASEEERKNIDIAREDADRARKEALKARRNAVIECECGGSYQKANKSYHVRKSKAHLQWLADHH</sequence>
<dbReference type="PROSITE" id="PS50164">
    <property type="entry name" value="GIY_YIG"/>
    <property type="match status" value="1"/>
</dbReference>
<comment type="caution">
    <text evidence="3">The sequence shown here is derived from an EMBL/GenBank/DDBJ whole genome shotgun (WGS) entry which is preliminary data.</text>
</comment>
<reference evidence="3" key="1">
    <citation type="submission" date="2023-04" db="EMBL/GenBank/DDBJ databases">
        <title>Phytophthora lilii NBRC 32176.</title>
        <authorList>
            <person name="Ichikawa N."/>
            <person name="Sato H."/>
            <person name="Tonouchi N."/>
        </authorList>
    </citation>
    <scope>NUCLEOTIDE SEQUENCE</scope>
    <source>
        <strain evidence="3">NBRC 32176</strain>
    </source>
</reference>
<dbReference type="OrthoDB" id="115808at2759"/>
<gene>
    <name evidence="3" type="ORF">Plil01_001500000</name>
</gene>
<accession>A0A9W6XBL5</accession>
<dbReference type="InterPro" id="IPR035901">
    <property type="entry name" value="GIY-YIG_endonuc_sf"/>
</dbReference>
<feature type="domain" description="GIY-YIG" evidence="2">
    <location>
        <begin position="1"/>
        <end position="82"/>
    </location>
</feature>
<evidence type="ECO:0000259" key="2">
    <source>
        <dbReference type="PROSITE" id="PS50164"/>
    </source>
</evidence>
<protein>
    <submittedName>
        <fullName evidence="3">Unnamed protein product</fullName>
    </submittedName>
</protein>
<evidence type="ECO:0000313" key="3">
    <source>
        <dbReference type="EMBL" id="GMF35250.1"/>
    </source>
</evidence>
<dbReference type="SUPFAM" id="SSF82771">
    <property type="entry name" value="GIY-YIG endonuclease"/>
    <property type="match status" value="1"/>
</dbReference>